<evidence type="ECO:0000256" key="1">
    <source>
        <dbReference type="ARBA" id="ARBA00001936"/>
    </source>
</evidence>
<dbReference type="AlphaFoldDB" id="A0A0D9Z7P4"/>
<feature type="domain" description="Terpene synthase metal-binding" evidence="5">
    <location>
        <begin position="279"/>
        <end position="519"/>
    </location>
</feature>
<dbReference type="Proteomes" id="UP000026961">
    <property type="component" value="Chromosome 3"/>
</dbReference>
<evidence type="ECO:0000313" key="6">
    <source>
        <dbReference type="EnsemblPlants" id="OGLUM03G18770.1"/>
    </source>
</evidence>
<comment type="cofactor">
    <cofactor evidence="2">
        <name>Mg(2+)</name>
        <dbReference type="ChEBI" id="CHEBI:18420"/>
    </cofactor>
</comment>
<dbReference type="Gene3D" id="1.50.10.130">
    <property type="entry name" value="Terpene synthase, N-terminal domain"/>
    <property type="match status" value="1"/>
</dbReference>
<evidence type="ECO:0000256" key="3">
    <source>
        <dbReference type="ARBA" id="ARBA00022723"/>
    </source>
</evidence>
<dbReference type="GO" id="GO:0016102">
    <property type="term" value="P:diterpenoid biosynthetic process"/>
    <property type="evidence" value="ECO:0007669"/>
    <property type="project" value="InterPro"/>
</dbReference>
<dbReference type="SFLD" id="SFLDG01019">
    <property type="entry name" value="Terpene_Cyclase_Like_1_C_Termi"/>
    <property type="match status" value="1"/>
</dbReference>
<dbReference type="InterPro" id="IPR005630">
    <property type="entry name" value="Terpene_synthase_metal-bd"/>
</dbReference>
<dbReference type="SFLD" id="SFLDS00005">
    <property type="entry name" value="Isoprenoid_Synthase_Type_I"/>
    <property type="match status" value="1"/>
</dbReference>
<dbReference type="eggNOG" id="ENOG502QUCN">
    <property type="taxonomic scope" value="Eukaryota"/>
</dbReference>
<dbReference type="STRING" id="40148.A0A0D9Z7P4"/>
<evidence type="ECO:0008006" key="8">
    <source>
        <dbReference type="Google" id="ProtNLM"/>
    </source>
</evidence>
<dbReference type="InterPro" id="IPR034741">
    <property type="entry name" value="Terpene_cyclase-like_1_C"/>
</dbReference>
<evidence type="ECO:0000259" key="5">
    <source>
        <dbReference type="Pfam" id="PF03936"/>
    </source>
</evidence>
<proteinExistence type="predicted"/>
<dbReference type="GO" id="GO:0010333">
    <property type="term" value="F:terpene synthase activity"/>
    <property type="evidence" value="ECO:0007669"/>
    <property type="project" value="InterPro"/>
</dbReference>
<dbReference type="InterPro" id="IPR008949">
    <property type="entry name" value="Isoprenoid_synthase_dom_sf"/>
</dbReference>
<dbReference type="Gene3D" id="1.10.600.10">
    <property type="entry name" value="Farnesyl Diphosphate Synthase"/>
    <property type="match status" value="1"/>
</dbReference>
<dbReference type="GO" id="GO:0000287">
    <property type="term" value="F:magnesium ion binding"/>
    <property type="evidence" value="ECO:0007669"/>
    <property type="project" value="InterPro"/>
</dbReference>
<accession>A0A0D9Z7P4</accession>
<evidence type="ECO:0000259" key="4">
    <source>
        <dbReference type="Pfam" id="PF01397"/>
    </source>
</evidence>
<evidence type="ECO:0000313" key="7">
    <source>
        <dbReference type="Proteomes" id="UP000026961"/>
    </source>
</evidence>
<dbReference type="Pfam" id="PF03936">
    <property type="entry name" value="Terpene_synth_C"/>
    <property type="match status" value="1"/>
</dbReference>
<dbReference type="InterPro" id="IPR001906">
    <property type="entry name" value="Terpene_synth_N"/>
</dbReference>
<dbReference type="InterPro" id="IPR008930">
    <property type="entry name" value="Terpenoid_cyclase/PrenylTrfase"/>
</dbReference>
<dbReference type="CDD" id="cd00684">
    <property type="entry name" value="Terpene_cyclase_plant_C1"/>
    <property type="match status" value="1"/>
</dbReference>
<organism evidence="6">
    <name type="scientific">Oryza glumipatula</name>
    <dbReference type="NCBI Taxonomy" id="40148"/>
    <lineage>
        <taxon>Eukaryota</taxon>
        <taxon>Viridiplantae</taxon>
        <taxon>Streptophyta</taxon>
        <taxon>Embryophyta</taxon>
        <taxon>Tracheophyta</taxon>
        <taxon>Spermatophyta</taxon>
        <taxon>Magnoliopsida</taxon>
        <taxon>Liliopsida</taxon>
        <taxon>Poales</taxon>
        <taxon>Poaceae</taxon>
        <taxon>BOP clade</taxon>
        <taxon>Oryzoideae</taxon>
        <taxon>Oryzeae</taxon>
        <taxon>Oryzinae</taxon>
        <taxon>Oryza</taxon>
    </lineage>
</organism>
<dbReference type="EnsemblPlants" id="OGLUM03G18770.1">
    <property type="protein sequence ID" value="OGLUM03G18770.1"/>
    <property type="gene ID" value="OGLUM03G18770"/>
</dbReference>
<protein>
    <recommendedName>
        <fullName evidence="8">Terpene synthase N-terminal domain-containing protein</fullName>
    </recommendedName>
</protein>
<dbReference type="InterPro" id="IPR036965">
    <property type="entry name" value="Terpene_synth_N_sf"/>
</dbReference>
<dbReference type="InterPro" id="IPR044814">
    <property type="entry name" value="Terpene_cyclase_plant_C1"/>
</dbReference>
<dbReference type="Pfam" id="PF01397">
    <property type="entry name" value="Terpene_synth"/>
    <property type="match status" value="1"/>
</dbReference>
<sequence>MSGSKVISVLNTEMLAVNGGTPQLTASATATAQTFAPSVWGDFFATYAPPNSKRSEKWTRERAEELKVQVRSKLLKAKSSSSAADMVMLIDTLERLGIDNHFRHEIAAMLHRVHREQQECTAGSGDDDDDDLHITSLQFHLLRKHGFRVSAAVFDKFIDSKGSFKASLSSDTRGLLSLYNAAHMAMPGEEALDDAIAFARHHLRSIQGKLRSPMAEQVSRALDIPLPRTPRRLETMHYITEYEHEPAFDGVALELAKLDFELVRSLHLRELKALTLWWKDLYNSVKLSYARDRIVETYFWTCGIYHEEEYSRARIMCTKVFGLMSLMDDTYDAHATLEECHKLNKAIQRWDKSAVSILPEYLHVFYIKLLNNFDELEDCLEPTEKYRMSYAKTGYKQLSEYYLREAQWSSDRYMPSFAEHLNVSVMSSGFPELAPVVLLGVRDGDGAATAEAFGWAAAVPALVHASAELARFLNDTASYRTGKSDKGIPNTVECYMAERGVGGEEAMAAVAAMAESAWRTINRECVEMVDRADHLLPAARLVVNLTRMLEEIYLGGRDGYTVGADIKDLVTNFFLATPSQFN</sequence>
<keyword evidence="7" id="KW-1185">Reference proteome</keyword>
<reference evidence="6" key="1">
    <citation type="submission" date="2015-04" db="UniProtKB">
        <authorList>
            <consortium name="EnsemblPlants"/>
        </authorList>
    </citation>
    <scope>IDENTIFICATION</scope>
</reference>
<dbReference type="PANTHER" id="PTHR31225:SF63">
    <property type="entry name" value="BETA-SELINENE SYNTHASE"/>
    <property type="match status" value="1"/>
</dbReference>
<comment type="cofactor">
    <cofactor evidence="1">
        <name>Mn(2+)</name>
        <dbReference type="ChEBI" id="CHEBI:29035"/>
    </cofactor>
</comment>
<reference evidence="6" key="2">
    <citation type="submission" date="2018-05" db="EMBL/GenBank/DDBJ databases">
        <title>OgluRS3 (Oryza glumaepatula Reference Sequence Version 3).</title>
        <authorList>
            <person name="Zhang J."/>
            <person name="Kudrna D."/>
            <person name="Lee S."/>
            <person name="Talag J."/>
            <person name="Welchert J."/>
            <person name="Wing R.A."/>
        </authorList>
    </citation>
    <scope>NUCLEOTIDE SEQUENCE [LARGE SCALE GENOMIC DNA]</scope>
</reference>
<dbReference type="PANTHER" id="PTHR31225">
    <property type="entry name" value="OS04G0344100 PROTEIN-RELATED"/>
    <property type="match status" value="1"/>
</dbReference>
<keyword evidence="3" id="KW-0479">Metal-binding</keyword>
<name>A0A0D9Z7P4_9ORYZ</name>
<dbReference type="SUPFAM" id="SSF48576">
    <property type="entry name" value="Terpenoid synthases"/>
    <property type="match status" value="1"/>
</dbReference>
<dbReference type="FunFam" id="1.50.10.130:FF:000001">
    <property type="entry name" value="Isoprene synthase, chloroplastic"/>
    <property type="match status" value="1"/>
</dbReference>
<dbReference type="HOGENOM" id="CLU_003125_7_0_1"/>
<dbReference type="Gramene" id="OGLUM03G18770.1">
    <property type="protein sequence ID" value="OGLUM03G18770.1"/>
    <property type="gene ID" value="OGLUM03G18770"/>
</dbReference>
<dbReference type="InterPro" id="IPR050148">
    <property type="entry name" value="Terpene_synthase-like"/>
</dbReference>
<evidence type="ECO:0000256" key="2">
    <source>
        <dbReference type="ARBA" id="ARBA00001946"/>
    </source>
</evidence>
<dbReference type="SUPFAM" id="SSF48239">
    <property type="entry name" value="Terpenoid cyclases/Protein prenyltransferases"/>
    <property type="match status" value="1"/>
</dbReference>
<feature type="domain" description="Terpene synthase N-terminal" evidence="4">
    <location>
        <begin position="39"/>
        <end position="222"/>
    </location>
</feature>